<evidence type="ECO:0000256" key="13">
    <source>
        <dbReference type="RuleBase" id="RU003848"/>
    </source>
</evidence>
<evidence type="ECO:0000256" key="1">
    <source>
        <dbReference type="ARBA" id="ARBA00005513"/>
    </source>
</evidence>
<evidence type="ECO:0000256" key="3">
    <source>
        <dbReference type="ARBA" id="ARBA00022547"/>
    </source>
</evidence>
<dbReference type="Proteomes" id="UP000178825">
    <property type="component" value="Unassembled WGS sequence"/>
</dbReference>
<protein>
    <recommendedName>
        <fullName evidence="12">ATP synthase subunit b</fullName>
    </recommendedName>
    <alternativeName>
        <fullName evidence="12">ATP synthase F(0) sector subunit b</fullName>
    </alternativeName>
    <alternativeName>
        <fullName evidence="12">ATPase subunit I</fullName>
    </alternativeName>
    <alternativeName>
        <fullName evidence="12">F-type ATPase subunit b</fullName>
        <shortName evidence="12">F-ATPase subunit b</shortName>
    </alternativeName>
</protein>
<dbReference type="Pfam" id="PF00430">
    <property type="entry name" value="ATP-synt_B"/>
    <property type="match status" value="1"/>
</dbReference>
<evidence type="ECO:0000256" key="6">
    <source>
        <dbReference type="ARBA" id="ARBA00022989"/>
    </source>
</evidence>
<comment type="subcellular location">
    <subcellularLocation>
        <location evidence="12">Cell membrane</location>
        <topology evidence="12">Single-pass membrane protein</topology>
    </subcellularLocation>
    <subcellularLocation>
        <location evidence="11">Endomembrane system</location>
        <topology evidence="11">Single-pass membrane protein</topology>
    </subcellularLocation>
</comment>
<keyword evidence="12" id="KW-1003">Cell membrane</keyword>
<dbReference type="GO" id="GO:0045259">
    <property type="term" value="C:proton-transporting ATP synthase complex"/>
    <property type="evidence" value="ECO:0007669"/>
    <property type="project" value="UniProtKB-KW"/>
</dbReference>
<evidence type="ECO:0000256" key="4">
    <source>
        <dbReference type="ARBA" id="ARBA00022692"/>
    </source>
</evidence>
<dbReference type="GO" id="GO:0005886">
    <property type="term" value="C:plasma membrane"/>
    <property type="evidence" value="ECO:0007669"/>
    <property type="project" value="UniProtKB-SubCell"/>
</dbReference>
<dbReference type="SUPFAM" id="SSF81573">
    <property type="entry name" value="F1F0 ATP synthase subunit B, membrane domain"/>
    <property type="match status" value="1"/>
</dbReference>
<dbReference type="STRING" id="1798470.A3D55_01740"/>
<dbReference type="InterPro" id="IPR005864">
    <property type="entry name" value="ATP_synth_F0_bsu_bac"/>
</dbReference>
<comment type="subunit">
    <text evidence="12">F-type ATPases have 2 components, F(1) - the catalytic core - and F(0) - the membrane proton channel. F(1) has five subunits: alpha(3), beta(3), gamma(1), delta(1), epsilon(1). F(0) has three main subunits: a(1), b(2) and c(10-14). The alpha and beta chains form an alternating ring which encloses part of the gamma chain. F(1) is attached to F(0) by a central stalk formed by the gamma and epsilon chains, while a peripheral stalk is formed by the delta and b chains.</text>
</comment>
<keyword evidence="14" id="KW-0175">Coiled coil</keyword>
<keyword evidence="8 12" id="KW-0472">Membrane</keyword>
<evidence type="ECO:0000256" key="5">
    <source>
        <dbReference type="ARBA" id="ARBA00022781"/>
    </source>
</evidence>
<evidence type="ECO:0000256" key="7">
    <source>
        <dbReference type="ARBA" id="ARBA00023065"/>
    </source>
</evidence>
<dbReference type="EMBL" id="MFKJ01000001">
    <property type="protein sequence ID" value="OGG39349.1"/>
    <property type="molecule type" value="Genomic_DNA"/>
</dbReference>
<evidence type="ECO:0000256" key="8">
    <source>
        <dbReference type="ARBA" id="ARBA00023136"/>
    </source>
</evidence>
<dbReference type="InterPro" id="IPR028987">
    <property type="entry name" value="ATP_synth_B-like_membr_sf"/>
</dbReference>
<keyword evidence="7 12" id="KW-0406">Ion transport</keyword>
<evidence type="ECO:0000256" key="11">
    <source>
        <dbReference type="ARBA" id="ARBA00037847"/>
    </source>
</evidence>
<dbReference type="NCBIfam" id="TIGR01144">
    <property type="entry name" value="ATP_synt_b"/>
    <property type="match status" value="1"/>
</dbReference>
<feature type="transmembrane region" description="Helical" evidence="12">
    <location>
        <begin position="32"/>
        <end position="52"/>
    </location>
</feature>
<name>A0A1F6BQY8_9BACT</name>
<dbReference type="PANTHER" id="PTHR33445:SF2">
    <property type="entry name" value="ATP SYNTHASE SUBUNIT B', CHLOROPLASTIC"/>
    <property type="match status" value="1"/>
</dbReference>
<evidence type="ECO:0000313" key="15">
    <source>
        <dbReference type="EMBL" id="OGG39349.1"/>
    </source>
</evidence>
<reference evidence="15 16" key="1">
    <citation type="journal article" date="2016" name="Nat. Commun.">
        <title>Thousands of microbial genomes shed light on interconnected biogeochemical processes in an aquifer system.</title>
        <authorList>
            <person name="Anantharaman K."/>
            <person name="Brown C.T."/>
            <person name="Hug L.A."/>
            <person name="Sharon I."/>
            <person name="Castelle C.J."/>
            <person name="Probst A.J."/>
            <person name="Thomas B.C."/>
            <person name="Singh A."/>
            <person name="Wilkins M.J."/>
            <person name="Karaoz U."/>
            <person name="Brodie E.L."/>
            <person name="Williams K.H."/>
            <person name="Hubbard S.S."/>
            <person name="Banfield J.F."/>
        </authorList>
    </citation>
    <scope>NUCLEOTIDE SEQUENCE [LARGE SCALE GENOMIC DNA]</scope>
</reference>
<keyword evidence="3 12" id="KW-0138">CF(0)</keyword>
<comment type="caution">
    <text evidence="15">The sequence shown here is derived from an EMBL/GenBank/DDBJ whole genome shotgun (WGS) entry which is preliminary data.</text>
</comment>
<keyword evidence="4 12" id="KW-0812">Transmembrane</keyword>
<keyword evidence="6 12" id="KW-1133">Transmembrane helix</keyword>
<feature type="coiled-coil region" evidence="14">
    <location>
        <begin position="114"/>
        <end position="148"/>
    </location>
</feature>
<dbReference type="AlphaFoldDB" id="A0A1F6BQY8"/>
<evidence type="ECO:0000256" key="2">
    <source>
        <dbReference type="ARBA" id="ARBA00022448"/>
    </source>
</evidence>
<sequence>MPGKKIFARSEQISVYKIMEELIKTFHIDWKLLIAQTVNFAIVLLVLWRYALKPLTVLMDKRSKEIAKSLDDAKVIEVNLAKSHKEKEEIILTAKKEAQTIIEQSRLQGQKQGQELLEKSKEDVQAVITEAKRQIVQEKEKMLETVKQEVGSLVIEVTAKIFKELANEDLDEKMVKNMLVSLEQERSGLDKIKE</sequence>
<evidence type="ECO:0000256" key="9">
    <source>
        <dbReference type="ARBA" id="ARBA00023310"/>
    </source>
</evidence>
<accession>A0A1F6BQY8</accession>
<comment type="function">
    <text evidence="12">Component of the F(0) channel, it forms part of the peripheral stalk, linking F(1) to F(0).</text>
</comment>
<evidence type="ECO:0000256" key="14">
    <source>
        <dbReference type="SAM" id="Coils"/>
    </source>
</evidence>
<dbReference type="GO" id="GO:0046933">
    <property type="term" value="F:proton-transporting ATP synthase activity, rotational mechanism"/>
    <property type="evidence" value="ECO:0007669"/>
    <property type="project" value="UniProtKB-UniRule"/>
</dbReference>
<keyword evidence="2 12" id="KW-0813">Transport</keyword>
<proteinExistence type="inferred from homology"/>
<keyword evidence="5 12" id="KW-0375">Hydrogen ion transport</keyword>
<evidence type="ECO:0000313" key="16">
    <source>
        <dbReference type="Proteomes" id="UP000178825"/>
    </source>
</evidence>
<dbReference type="HAMAP" id="MF_01398">
    <property type="entry name" value="ATP_synth_b_bprime"/>
    <property type="match status" value="1"/>
</dbReference>
<dbReference type="GO" id="GO:0046961">
    <property type="term" value="F:proton-transporting ATPase activity, rotational mechanism"/>
    <property type="evidence" value="ECO:0007669"/>
    <property type="project" value="TreeGrafter"/>
</dbReference>
<dbReference type="Gene3D" id="6.10.250.1580">
    <property type="match status" value="1"/>
</dbReference>
<gene>
    <name evidence="12" type="primary">atpF</name>
    <name evidence="15" type="ORF">A3D55_01740</name>
</gene>
<dbReference type="GO" id="GO:0012505">
    <property type="term" value="C:endomembrane system"/>
    <property type="evidence" value="ECO:0007669"/>
    <property type="project" value="UniProtKB-SubCell"/>
</dbReference>
<dbReference type="CDD" id="cd06503">
    <property type="entry name" value="ATP-synt_Fo_b"/>
    <property type="match status" value="1"/>
</dbReference>
<keyword evidence="9 12" id="KW-0066">ATP synthesis</keyword>
<comment type="function">
    <text evidence="10 12">F(1)F(0) ATP synthase produces ATP from ADP in the presence of a proton or sodium gradient. F-type ATPases consist of two structural domains, F(1) containing the extramembraneous catalytic core and F(0) containing the membrane proton channel, linked together by a central stalk and a peripheral stalk. During catalysis, ATP synthesis in the catalytic domain of F(1) is coupled via a rotary mechanism of the central stalk subunits to proton translocation.</text>
</comment>
<organism evidence="15 16">
    <name type="scientific">Candidatus Jorgensenbacteria bacterium RIFCSPHIGHO2_02_FULL_45_20</name>
    <dbReference type="NCBI Taxonomy" id="1798470"/>
    <lineage>
        <taxon>Bacteria</taxon>
        <taxon>Candidatus Joergenseniibacteriota</taxon>
    </lineage>
</organism>
<evidence type="ECO:0000256" key="10">
    <source>
        <dbReference type="ARBA" id="ARBA00025198"/>
    </source>
</evidence>
<dbReference type="InterPro" id="IPR050059">
    <property type="entry name" value="ATP_synthase_B_chain"/>
</dbReference>
<dbReference type="InterPro" id="IPR002146">
    <property type="entry name" value="ATP_synth_b/b'su_bac/chlpt"/>
</dbReference>
<dbReference type="PANTHER" id="PTHR33445">
    <property type="entry name" value="ATP SYNTHASE SUBUNIT B', CHLOROPLASTIC"/>
    <property type="match status" value="1"/>
</dbReference>
<comment type="similarity">
    <text evidence="1 12 13">Belongs to the ATPase B chain family.</text>
</comment>
<evidence type="ECO:0000256" key="12">
    <source>
        <dbReference type="HAMAP-Rule" id="MF_01398"/>
    </source>
</evidence>